<dbReference type="Proteomes" id="UP000237752">
    <property type="component" value="Unassembled WGS sequence"/>
</dbReference>
<evidence type="ECO:0000313" key="4">
    <source>
        <dbReference type="EMBL" id="PRZ41010.1"/>
    </source>
</evidence>
<protein>
    <submittedName>
        <fullName evidence="4">Uncharacterized protein</fullName>
    </submittedName>
</protein>
<dbReference type="Pfam" id="PF10000">
    <property type="entry name" value="ACT_3"/>
    <property type="match status" value="1"/>
</dbReference>
<feature type="domain" description="CASTOR ACT" evidence="3">
    <location>
        <begin position="89"/>
        <end position="144"/>
    </location>
</feature>
<sequence length="156" mass="16732">MSDREMSDNEMSDNETSFGGTPIVDLGRALADLRPKLRPGRFVFVSVPSGSLNLLSSAEATVAEDEGLTAVLSQEVADEAGLKYDYVGGWITLRVLSDLSLVGLTAAVAQRLTASDISCNVIAGRYHDHIVVPWDRREHAVAALMELADEARESAA</sequence>
<name>A0A2T0ZXD4_9ACTN</name>
<proteinExistence type="predicted"/>
<dbReference type="Gene3D" id="3.30.2130.10">
    <property type="entry name" value="VC0802-like"/>
    <property type="match status" value="1"/>
</dbReference>
<dbReference type="PANTHER" id="PTHR39199:SF1">
    <property type="entry name" value="BLR5128 PROTEIN"/>
    <property type="match status" value="1"/>
</dbReference>
<dbReference type="InterPro" id="IPR018717">
    <property type="entry name" value="DUF2241"/>
</dbReference>
<dbReference type="InterPro" id="IPR027795">
    <property type="entry name" value="CASTOR_ACT_dom"/>
</dbReference>
<dbReference type="AlphaFoldDB" id="A0A2T0ZXD4"/>
<dbReference type="Pfam" id="PF13840">
    <property type="entry name" value="ACT_7"/>
    <property type="match status" value="1"/>
</dbReference>
<gene>
    <name evidence="4" type="ORF">CLV47_11243</name>
</gene>
<evidence type="ECO:0000259" key="2">
    <source>
        <dbReference type="Pfam" id="PF10000"/>
    </source>
</evidence>
<reference evidence="4 5" key="1">
    <citation type="submission" date="2018-03" db="EMBL/GenBank/DDBJ databases">
        <title>Genomic Encyclopedia of Archaeal and Bacterial Type Strains, Phase II (KMG-II): from individual species to whole genera.</title>
        <authorList>
            <person name="Goeker M."/>
        </authorList>
    </citation>
    <scope>NUCLEOTIDE SEQUENCE [LARGE SCALE GENOMIC DNA]</scope>
    <source>
        <strain evidence="4 5">DSM 100065</strain>
    </source>
</reference>
<keyword evidence="5" id="KW-1185">Reference proteome</keyword>
<evidence type="ECO:0000313" key="5">
    <source>
        <dbReference type="Proteomes" id="UP000237752"/>
    </source>
</evidence>
<comment type="caution">
    <text evidence="4">The sequence shown here is derived from an EMBL/GenBank/DDBJ whole genome shotgun (WGS) entry which is preliminary data.</text>
</comment>
<dbReference type="EMBL" id="PVUE01000012">
    <property type="protein sequence ID" value="PRZ41010.1"/>
    <property type="molecule type" value="Genomic_DNA"/>
</dbReference>
<organism evidence="4 5">
    <name type="scientific">Antricoccus suffuscus</name>
    <dbReference type="NCBI Taxonomy" id="1629062"/>
    <lineage>
        <taxon>Bacteria</taxon>
        <taxon>Bacillati</taxon>
        <taxon>Actinomycetota</taxon>
        <taxon>Actinomycetes</taxon>
        <taxon>Geodermatophilales</taxon>
        <taxon>Antricoccaceae</taxon>
        <taxon>Antricoccus</taxon>
    </lineage>
</organism>
<dbReference type="InterPro" id="IPR045865">
    <property type="entry name" value="ACT-like_dom_sf"/>
</dbReference>
<evidence type="ECO:0000259" key="3">
    <source>
        <dbReference type="Pfam" id="PF13840"/>
    </source>
</evidence>
<dbReference type="PANTHER" id="PTHR39199">
    <property type="entry name" value="BLR5128 PROTEIN"/>
    <property type="match status" value="1"/>
</dbReference>
<feature type="domain" description="DUF2241" evidence="2">
    <location>
        <begin position="23"/>
        <end position="87"/>
    </location>
</feature>
<evidence type="ECO:0000256" key="1">
    <source>
        <dbReference type="SAM" id="MobiDB-lite"/>
    </source>
</evidence>
<dbReference type="SUPFAM" id="SSF55021">
    <property type="entry name" value="ACT-like"/>
    <property type="match status" value="2"/>
</dbReference>
<accession>A0A2T0ZXD4</accession>
<feature type="region of interest" description="Disordered" evidence="1">
    <location>
        <begin position="1"/>
        <end position="20"/>
    </location>
</feature>